<evidence type="ECO:0000313" key="1">
    <source>
        <dbReference type="EMBL" id="MBP3954359.1"/>
    </source>
</evidence>
<proteinExistence type="predicted"/>
<dbReference type="InterPro" id="IPR036390">
    <property type="entry name" value="WH_DNA-bd_sf"/>
</dbReference>
<keyword evidence="2" id="KW-1185">Reference proteome</keyword>
<evidence type="ECO:0008006" key="3">
    <source>
        <dbReference type="Google" id="ProtNLM"/>
    </source>
</evidence>
<accession>A0ABS5BKY8</accession>
<dbReference type="Proteomes" id="UP000676565">
    <property type="component" value="Unassembled WGS sequence"/>
</dbReference>
<dbReference type="SUPFAM" id="SSF46785">
    <property type="entry name" value="Winged helix' DNA-binding domain"/>
    <property type="match status" value="1"/>
</dbReference>
<gene>
    <name evidence="1" type="ORF">J8F10_03485</name>
</gene>
<name>A0ABS5BKY8_9BACT</name>
<protein>
    <recommendedName>
        <fullName evidence="3">MarR family transcriptional regulator</fullName>
    </recommendedName>
</protein>
<sequence>MPDPFATLTERRAAVLRILSSRGPLTIQQLALETGSSRHAIERVLNCEWFERLNGGRASPFGLSAAGKEKADEYGGV</sequence>
<evidence type="ECO:0000313" key="2">
    <source>
        <dbReference type="Proteomes" id="UP000676565"/>
    </source>
</evidence>
<organism evidence="1 2">
    <name type="scientific">Gemmata palustris</name>
    <dbReference type="NCBI Taxonomy" id="2822762"/>
    <lineage>
        <taxon>Bacteria</taxon>
        <taxon>Pseudomonadati</taxon>
        <taxon>Planctomycetota</taxon>
        <taxon>Planctomycetia</taxon>
        <taxon>Gemmatales</taxon>
        <taxon>Gemmataceae</taxon>
        <taxon>Gemmata</taxon>
    </lineage>
</organism>
<dbReference type="RefSeq" id="WP_210652495.1">
    <property type="nucleotide sequence ID" value="NZ_JAGKQQ010000001.1"/>
</dbReference>
<comment type="caution">
    <text evidence="1">The sequence shown here is derived from an EMBL/GenBank/DDBJ whole genome shotgun (WGS) entry which is preliminary data.</text>
</comment>
<reference evidence="1 2" key="1">
    <citation type="submission" date="2021-04" db="EMBL/GenBank/DDBJ databases">
        <authorList>
            <person name="Ivanova A."/>
        </authorList>
    </citation>
    <scope>NUCLEOTIDE SEQUENCE [LARGE SCALE GENOMIC DNA]</scope>
    <source>
        <strain evidence="1 2">G18</strain>
    </source>
</reference>
<dbReference type="EMBL" id="JAGKQQ010000001">
    <property type="protein sequence ID" value="MBP3954359.1"/>
    <property type="molecule type" value="Genomic_DNA"/>
</dbReference>